<dbReference type="SMART" id="SM00745">
    <property type="entry name" value="MIT"/>
    <property type="match status" value="1"/>
</dbReference>
<dbReference type="GO" id="GO:0004735">
    <property type="term" value="F:pyrroline-5-carboxylate reductase activity"/>
    <property type="evidence" value="ECO:0007669"/>
    <property type="project" value="UniProtKB-EC"/>
</dbReference>
<dbReference type="Pfam" id="PF14748">
    <property type="entry name" value="P5CR_dimer"/>
    <property type="match status" value="1"/>
</dbReference>
<feature type="domain" description="MIT" evidence="9">
    <location>
        <begin position="1"/>
        <end position="78"/>
    </location>
</feature>
<dbReference type="FunFam" id="1.10.3730.10:FF:000001">
    <property type="entry name" value="Pyrroline-5-carboxylate reductase"/>
    <property type="match status" value="1"/>
</dbReference>
<dbReference type="SUPFAM" id="SSF51735">
    <property type="entry name" value="NAD(P)-binding Rossmann-fold domains"/>
    <property type="match status" value="1"/>
</dbReference>
<dbReference type="UniPathway" id="UPA00098">
    <property type="reaction ID" value="UER00361"/>
</dbReference>
<dbReference type="InterPro" id="IPR028939">
    <property type="entry name" value="P5C_Rdtase_cat_N"/>
</dbReference>
<comment type="function">
    <text evidence="7">Oxidoreductase that catalyzes the last step in proline biosynthesis, which corresponds to the reduction of pyrroline-5-carboxylate (P5C) to L-proline using NAD(P)H. Proline is synthesized from either glutamate or ornithine; both are converted to P5C, and then to proline via pyrroline-5-carboxylate reductases (PYCRs). PYCR3 is exclusively linked to the biosynthesis of proline from ornithine.</text>
</comment>
<dbReference type="GO" id="GO:0055129">
    <property type="term" value="P:L-proline biosynthetic process"/>
    <property type="evidence" value="ECO:0007669"/>
    <property type="project" value="UniProtKB-UniPathway"/>
</dbReference>
<name>A0A813TTY6_9BILA</name>
<comment type="pathway">
    <text evidence="1 8">Amino-acid biosynthesis; L-proline biosynthesis; L-proline from L-glutamate 5-semialdehyde: step 1/1.</text>
</comment>
<dbReference type="SUPFAM" id="SSF116846">
    <property type="entry name" value="MIT domain"/>
    <property type="match status" value="1"/>
</dbReference>
<sequence length="354" mass="39029">MSDTAAIELLKRAVQLDGEQKYPDALTCYSEAIRMLLKVVKDIPMSEERKRTAYQQKITECMDRAEKLKESIEQKKGFIGGGRIIQALLDGLNEADYLDKMHIWISCPSAEDDKSLLKRFNNTIHMTTSNTVLCNNCDIVLFAVKAKLIKSVCQEIIKTVDNERLKKILFISIIPGLTISTLNQWLQTGENIIRIMYNVNVAKRNGSYAIASSKTNDNNPLQIYLKSIFDKVADFAGNVTETELDIMCALIGSGPAFFCTAVEGLADGAVKAGLSRQLANTLAARTMLGCADILVSSSKHPAELKNDISTPAGTTIYGLHELENKGVRGAYMDALMSAFNRAQTMADQLAKETK</sequence>
<proteinExistence type="inferred from homology"/>
<dbReference type="PANTHER" id="PTHR11645:SF0">
    <property type="entry name" value="PYRROLINE-5-CARBOXYLATE REDUCTASE 3"/>
    <property type="match status" value="1"/>
</dbReference>
<evidence type="ECO:0000256" key="3">
    <source>
        <dbReference type="ARBA" id="ARBA00022650"/>
    </source>
</evidence>
<keyword evidence="5 8" id="KW-0560">Oxidoreductase</keyword>
<dbReference type="InterPro" id="IPR036181">
    <property type="entry name" value="MIT_dom_sf"/>
</dbReference>
<comment type="similarity">
    <text evidence="2 8">Belongs to the pyrroline-5-carboxylate reductase family.</text>
</comment>
<dbReference type="InterPro" id="IPR029036">
    <property type="entry name" value="P5CR_dimer"/>
</dbReference>
<evidence type="ECO:0000313" key="10">
    <source>
        <dbReference type="EMBL" id="CAF0819300.1"/>
    </source>
</evidence>
<reference evidence="10" key="1">
    <citation type="submission" date="2021-02" db="EMBL/GenBank/DDBJ databases">
        <authorList>
            <person name="Nowell W R."/>
        </authorList>
    </citation>
    <scope>NUCLEOTIDE SEQUENCE</scope>
</reference>
<dbReference type="InterPro" id="IPR007330">
    <property type="entry name" value="MIT_dom"/>
</dbReference>
<dbReference type="PROSITE" id="PS00521">
    <property type="entry name" value="P5CR"/>
    <property type="match status" value="1"/>
</dbReference>
<evidence type="ECO:0000256" key="5">
    <source>
        <dbReference type="ARBA" id="ARBA00023002"/>
    </source>
</evidence>
<dbReference type="Gene3D" id="1.10.3730.10">
    <property type="entry name" value="ProC C-terminal domain-like"/>
    <property type="match status" value="1"/>
</dbReference>
<organism evidence="10 11">
    <name type="scientific">Adineta steineri</name>
    <dbReference type="NCBI Taxonomy" id="433720"/>
    <lineage>
        <taxon>Eukaryota</taxon>
        <taxon>Metazoa</taxon>
        <taxon>Spiralia</taxon>
        <taxon>Gnathifera</taxon>
        <taxon>Rotifera</taxon>
        <taxon>Eurotatoria</taxon>
        <taxon>Bdelloidea</taxon>
        <taxon>Adinetida</taxon>
        <taxon>Adinetidae</taxon>
        <taxon>Adineta</taxon>
    </lineage>
</organism>
<evidence type="ECO:0000256" key="7">
    <source>
        <dbReference type="ARBA" id="ARBA00049975"/>
    </source>
</evidence>
<evidence type="ECO:0000256" key="6">
    <source>
        <dbReference type="ARBA" id="ARBA00038523"/>
    </source>
</evidence>
<dbReference type="AlphaFoldDB" id="A0A813TTY6"/>
<evidence type="ECO:0000259" key="9">
    <source>
        <dbReference type="SMART" id="SM00745"/>
    </source>
</evidence>
<dbReference type="Pfam" id="PF03807">
    <property type="entry name" value="F420_oxidored"/>
    <property type="match status" value="1"/>
</dbReference>
<evidence type="ECO:0000256" key="2">
    <source>
        <dbReference type="ARBA" id="ARBA00005525"/>
    </source>
</evidence>
<comment type="catalytic activity">
    <reaction evidence="8">
        <text>L-proline + NADP(+) = (S)-1-pyrroline-5-carboxylate + NADPH + 2 H(+)</text>
        <dbReference type="Rhea" id="RHEA:14109"/>
        <dbReference type="ChEBI" id="CHEBI:15378"/>
        <dbReference type="ChEBI" id="CHEBI:17388"/>
        <dbReference type="ChEBI" id="CHEBI:57783"/>
        <dbReference type="ChEBI" id="CHEBI:58349"/>
        <dbReference type="ChEBI" id="CHEBI:60039"/>
        <dbReference type="EC" id="1.5.1.2"/>
    </reaction>
</comment>
<dbReference type="Proteomes" id="UP000663891">
    <property type="component" value="Unassembled WGS sequence"/>
</dbReference>
<keyword evidence="3 8" id="KW-0641">Proline biosynthesis</keyword>
<dbReference type="InterPro" id="IPR008927">
    <property type="entry name" value="6-PGluconate_DH-like_C_sf"/>
</dbReference>
<keyword evidence="8" id="KW-0028">Amino-acid biosynthesis</keyword>
<keyword evidence="4 8" id="KW-0521">NADP</keyword>
<dbReference type="InterPro" id="IPR000304">
    <property type="entry name" value="Pyrroline-COOH_reductase"/>
</dbReference>
<dbReference type="Gene3D" id="3.40.50.720">
    <property type="entry name" value="NAD(P)-binding Rossmann-like Domain"/>
    <property type="match status" value="1"/>
</dbReference>
<evidence type="ECO:0000256" key="4">
    <source>
        <dbReference type="ARBA" id="ARBA00022857"/>
    </source>
</evidence>
<dbReference type="SUPFAM" id="SSF48179">
    <property type="entry name" value="6-phosphogluconate dehydrogenase C-terminal domain-like"/>
    <property type="match status" value="1"/>
</dbReference>
<evidence type="ECO:0000256" key="1">
    <source>
        <dbReference type="ARBA" id="ARBA00005205"/>
    </source>
</evidence>
<dbReference type="EMBL" id="CAJNON010000028">
    <property type="protein sequence ID" value="CAF0819300.1"/>
    <property type="molecule type" value="Genomic_DNA"/>
</dbReference>
<dbReference type="InterPro" id="IPR036291">
    <property type="entry name" value="NAD(P)-bd_dom_sf"/>
</dbReference>
<evidence type="ECO:0000256" key="8">
    <source>
        <dbReference type="RuleBase" id="RU003903"/>
    </source>
</evidence>
<dbReference type="OrthoDB" id="10263291at2759"/>
<dbReference type="Pfam" id="PF04212">
    <property type="entry name" value="MIT"/>
    <property type="match status" value="1"/>
</dbReference>
<dbReference type="NCBIfam" id="TIGR00112">
    <property type="entry name" value="proC"/>
    <property type="match status" value="1"/>
</dbReference>
<dbReference type="Gene3D" id="1.20.58.80">
    <property type="entry name" value="Phosphotransferase system, lactose/cellobiose-type IIA subunit"/>
    <property type="match status" value="1"/>
</dbReference>
<dbReference type="PANTHER" id="PTHR11645">
    <property type="entry name" value="PYRROLINE-5-CARBOXYLATE REDUCTASE"/>
    <property type="match status" value="1"/>
</dbReference>
<accession>A0A813TTY6</accession>
<gene>
    <name evidence="10" type="ORF">VCS650_LOCUS4983</name>
</gene>
<comment type="subunit">
    <text evidence="6">Homodecamer; composed of 5 homodimers.</text>
</comment>
<dbReference type="EC" id="1.5.1.2" evidence="8"/>
<dbReference type="HAMAP" id="MF_01925">
    <property type="entry name" value="P5C_reductase"/>
    <property type="match status" value="1"/>
</dbReference>
<protein>
    <recommendedName>
        <fullName evidence="8">Pyrroline-5-carboxylate reductase</fullName>
        <ecNumber evidence="8">1.5.1.2</ecNumber>
    </recommendedName>
</protein>
<dbReference type="InterPro" id="IPR053790">
    <property type="entry name" value="P5CR-like_CS"/>
</dbReference>
<evidence type="ECO:0000313" key="11">
    <source>
        <dbReference type="Proteomes" id="UP000663891"/>
    </source>
</evidence>
<comment type="caution">
    <text evidence="10">The sequence shown here is derived from an EMBL/GenBank/DDBJ whole genome shotgun (WGS) entry which is preliminary data.</text>
</comment>